<dbReference type="Proteomes" id="UP000741863">
    <property type="component" value="Unassembled WGS sequence"/>
</dbReference>
<dbReference type="InterPro" id="IPR011037">
    <property type="entry name" value="Pyrv_Knase-like_insert_dom_sf"/>
</dbReference>
<dbReference type="EMBL" id="JAFBEC010000005">
    <property type="protein sequence ID" value="MBM7632780.1"/>
    <property type="molecule type" value="Genomic_DNA"/>
</dbReference>
<comment type="caution">
    <text evidence="2">The sequence shown here is derived from an EMBL/GenBank/DDBJ whole genome shotgun (WGS) entry which is preliminary data.</text>
</comment>
<sequence length="219" mass="25124">MYIERLSTSLPKRLDYGNNEQVISAIAKEAQSEAFLTKLGFTGDDVADKKHHGGLERAVCFYPHEHYSYWEEQFNLSLPKAAFGENITVSGLLEREVYLGNIYRVGDAMIQITQARTPCRTIVQHTGIADFLVHIIRTGFTGYLAKVLHEGTVYADSTIELLEEPPIKMSVLRCNEIYYHERENLSDVNQLLQIESLAEEWRDMLNKRKQQITNKVARD</sequence>
<reference evidence="2 3" key="1">
    <citation type="submission" date="2021-01" db="EMBL/GenBank/DDBJ databases">
        <title>Genomic Encyclopedia of Type Strains, Phase IV (KMG-IV): sequencing the most valuable type-strain genomes for metagenomic binning, comparative biology and taxonomic classification.</title>
        <authorList>
            <person name="Goeker M."/>
        </authorList>
    </citation>
    <scope>NUCLEOTIDE SEQUENCE [LARGE SCALE GENOMIC DNA]</scope>
    <source>
        <strain evidence="2 3">DSM 25540</strain>
    </source>
</reference>
<gene>
    <name evidence="2" type="ORF">JOD17_001874</name>
</gene>
<protein>
    <submittedName>
        <fullName evidence="2">MOSC domain-containing protein YiiM</fullName>
    </submittedName>
</protein>
<organism evidence="2 3">
    <name type="scientific">Geomicrobium sediminis</name>
    <dbReference type="NCBI Taxonomy" id="1347788"/>
    <lineage>
        <taxon>Bacteria</taxon>
        <taxon>Bacillati</taxon>
        <taxon>Bacillota</taxon>
        <taxon>Bacilli</taxon>
        <taxon>Bacillales</taxon>
        <taxon>Geomicrobium</taxon>
    </lineage>
</organism>
<dbReference type="InterPro" id="IPR005163">
    <property type="entry name" value="Tri_helical_YiiM-like"/>
</dbReference>
<dbReference type="Pfam" id="PF03475">
    <property type="entry name" value="YiiM_3-alpha"/>
    <property type="match status" value="1"/>
</dbReference>
<dbReference type="Pfam" id="PF03473">
    <property type="entry name" value="MOSC"/>
    <property type="match status" value="1"/>
</dbReference>
<feature type="domain" description="MOSC" evidence="1">
    <location>
        <begin position="28"/>
        <end position="162"/>
    </location>
</feature>
<dbReference type="PANTHER" id="PTHR30212">
    <property type="entry name" value="PROTEIN YIIM"/>
    <property type="match status" value="1"/>
</dbReference>
<dbReference type="InterPro" id="IPR052353">
    <property type="entry name" value="Benzoxazolinone_Detox_Enz"/>
</dbReference>
<keyword evidence="3" id="KW-1185">Reference proteome</keyword>
<evidence type="ECO:0000313" key="2">
    <source>
        <dbReference type="EMBL" id="MBM7632780.1"/>
    </source>
</evidence>
<dbReference type="PANTHER" id="PTHR30212:SF2">
    <property type="entry name" value="PROTEIN YIIM"/>
    <property type="match status" value="1"/>
</dbReference>
<name>A0ABS2PBI4_9BACL</name>
<dbReference type="SUPFAM" id="SSF50800">
    <property type="entry name" value="PK beta-barrel domain-like"/>
    <property type="match status" value="1"/>
</dbReference>
<proteinExistence type="predicted"/>
<evidence type="ECO:0000313" key="3">
    <source>
        <dbReference type="Proteomes" id="UP000741863"/>
    </source>
</evidence>
<dbReference type="RefSeq" id="WP_204697194.1">
    <property type="nucleotide sequence ID" value="NZ_JAFBEC010000005.1"/>
</dbReference>
<dbReference type="InterPro" id="IPR005302">
    <property type="entry name" value="MoCF_Sase_C"/>
</dbReference>
<accession>A0ABS2PBI4</accession>
<dbReference type="PROSITE" id="PS51340">
    <property type="entry name" value="MOSC"/>
    <property type="match status" value="1"/>
</dbReference>
<evidence type="ECO:0000259" key="1">
    <source>
        <dbReference type="PROSITE" id="PS51340"/>
    </source>
</evidence>
<dbReference type="Gene3D" id="2.40.33.20">
    <property type="entry name" value="PK beta-barrel domain-like"/>
    <property type="match status" value="1"/>
</dbReference>